<keyword evidence="1" id="KW-1133">Transmembrane helix</keyword>
<dbReference type="RefSeq" id="WP_267622136.1">
    <property type="nucleotide sequence ID" value="NZ_JAODIW010000006.1"/>
</dbReference>
<feature type="transmembrane region" description="Helical" evidence="1">
    <location>
        <begin position="7"/>
        <end position="27"/>
    </location>
</feature>
<evidence type="ECO:0000313" key="2">
    <source>
        <dbReference type="EMBL" id="MFC4357558.1"/>
    </source>
</evidence>
<reference evidence="2 3" key="1">
    <citation type="journal article" date="2019" name="Int. J. Syst. Evol. Microbiol.">
        <title>The Global Catalogue of Microorganisms (GCM) 10K type strain sequencing project: providing services to taxonomists for standard genome sequencing and annotation.</title>
        <authorList>
            <consortium name="The Broad Institute Genomics Platform"/>
            <consortium name="The Broad Institute Genome Sequencing Center for Infectious Disease"/>
            <person name="Wu L."/>
            <person name="Ma J."/>
        </authorList>
    </citation>
    <scope>NUCLEOTIDE SEQUENCE [LARGE SCALE GENOMIC DNA]</scope>
    <source>
        <strain evidence="2 3">CGMCC 1.12553</strain>
    </source>
</reference>
<name>A0ABD5PA08_9EURY</name>
<evidence type="ECO:0000256" key="1">
    <source>
        <dbReference type="SAM" id="Phobius"/>
    </source>
</evidence>
<dbReference type="AlphaFoldDB" id="A0ABD5PA08"/>
<keyword evidence="3" id="KW-1185">Reference proteome</keyword>
<proteinExistence type="predicted"/>
<protein>
    <submittedName>
        <fullName evidence="2">Uncharacterized protein</fullName>
    </submittedName>
</protein>
<gene>
    <name evidence="2" type="ORF">ACFO0N_06290</name>
</gene>
<feature type="transmembrane region" description="Helical" evidence="1">
    <location>
        <begin position="33"/>
        <end position="54"/>
    </location>
</feature>
<comment type="caution">
    <text evidence="2">The sequence shown here is derived from an EMBL/GenBank/DDBJ whole genome shotgun (WGS) entry which is preliminary data.</text>
</comment>
<keyword evidence="1" id="KW-0472">Membrane</keyword>
<evidence type="ECO:0000313" key="3">
    <source>
        <dbReference type="Proteomes" id="UP001595921"/>
    </source>
</evidence>
<dbReference type="Proteomes" id="UP001595921">
    <property type="component" value="Unassembled WGS sequence"/>
</dbReference>
<sequence>MTALDTPSFGVVVGLGLVVAGELVGFLDLSLVGVALFAVSLLSLVVLSTVDLLVATRRETGTSDGMLARAPRPR</sequence>
<dbReference type="EMBL" id="JBHSDS010000003">
    <property type="protein sequence ID" value="MFC4357558.1"/>
    <property type="molecule type" value="Genomic_DNA"/>
</dbReference>
<accession>A0ABD5PA08</accession>
<keyword evidence="1" id="KW-0812">Transmembrane</keyword>
<organism evidence="2 3">
    <name type="scientific">Halobium salinum</name>
    <dbReference type="NCBI Taxonomy" id="1364940"/>
    <lineage>
        <taxon>Archaea</taxon>
        <taxon>Methanobacteriati</taxon>
        <taxon>Methanobacteriota</taxon>
        <taxon>Stenosarchaea group</taxon>
        <taxon>Halobacteria</taxon>
        <taxon>Halobacteriales</taxon>
        <taxon>Haloferacaceae</taxon>
        <taxon>Halobium</taxon>
    </lineage>
</organism>